<protein>
    <submittedName>
        <fullName evidence="5">4Fe-4S dicluster domain-containing protein</fullName>
    </submittedName>
</protein>
<evidence type="ECO:0000313" key="5">
    <source>
        <dbReference type="EMBL" id="SDP43917.1"/>
    </source>
</evidence>
<dbReference type="OrthoDB" id="9773828at2"/>
<dbReference type="AlphaFoldDB" id="A0A1H0SQ83"/>
<dbReference type="SUPFAM" id="SSF46548">
    <property type="entry name" value="alpha-helical ferredoxin"/>
    <property type="match status" value="1"/>
</dbReference>
<dbReference type="PROSITE" id="PS00198">
    <property type="entry name" value="4FE4S_FER_1"/>
    <property type="match status" value="1"/>
</dbReference>
<dbReference type="EMBL" id="FNJI01000020">
    <property type="protein sequence ID" value="SDP43917.1"/>
    <property type="molecule type" value="Genomic_DNA"/>
</dbReference>
<gene>
    <name evidence="5" type="ORF">SAMN05660330_02771</name>
</gene>
<reference evidence="5 6" key="1">
    <citation type="submission" date="2016-10" db="EMBL/GenBank/DDBJ databases">
        <authorList>
            <person name="de Groot N.N."/>
        </authorList>
    </citation>
    <scope>NUCLEOTIDE SEQUENCE [LARGE SCALE GENOMIC DNA]</scope>
    <source>
        <strain evidence="5 6">DSM 12130</strain>
    </source>
</reference>
<dbReference type="Gene3D" id="1.10.1060.10">
    <property type="entry name" value="Alpha-helical ferredoxin"/>
    <property type="match status" value="1"/>
</dbReference>
<organism evidence="5 6">
    <name type="scientific">Desulforhopalus singaporensis</name>
    <dbReference type="NCBI Taxonomy" id="91360"/>
    <lineage>
        <taxon>Bacteria</taxon>
        <taxon>Pseudomonadati</taxon>
        <taxon>Thermodesulfobacteriota</taxon>
        <taxon>Desulfobulbia</taxon>
        <taxon>Desulfobulbales</taxon>
        <taxon>Desulfocapsaceae</taxon>
        <taxon>Desulforhopalus</taxon>
    </lineage>
</organism>
<name>A0A1H0SQ83_9BACT</name>
<accession>A0A1H0SQ83</accession>
<keyword evidence="6" id="KW-1185">Reference proteome</keyword>
<keyword evidence="1" id="KW-0479">Metal-binding</keyword>
<dbReference type="Pfam" id="PF13187">
    <property type="entry name" value="Fer4_9"/>
    <property type="match status" value="1"/>
</dbReference>
<proteinExistence type="predicted"/>
<dbReference type="InterPro" id="IPR009051">
    <property type="entry name" value="Helical_ferredxn"/>
</dbReference>
<evidence type="ECO:0000313" key="6">
    <source>
        <dbReference type="Proteomes" id="UP000199073"/>
    </source>
</evidence>
<evidence type="ECO:0000256" key="3">
    <source>
        <dbReference type="ARBA" id="ARBA00023014"/>
    </source>
</evidence>
<dbReference type="GO" id="GO:0051536">
    <property type="term" value="F:iron-sulfur cluster binding"/>
    <property type="evidence" value="ECO:0007669"/>
    <property type="project" value="UniProtKB-KW"/>
</dbReference>
<feature type="domain" description="4Fe-4S ferredoxin-type" evidence="4">
    <location>
        <begin position="250"/>
        <end position="279"/>
    </location>
</feature>
<sequence>MKGLEELKDKIHEILPDLDLVIGWEQGYDGLHATPLFIKTPEDVDRLIIGPLCVHNLATYLPGLKDKKVGVIVKGCDSRAVIELLQEKLINKDNVVILGLTCDGVINLTKLGRKIGSLGAVDDVKVEGEKLNVVIGDQQHNIAFSEVKQDKCENCIYPNALVFDHFIGEPVDRVENVGAEHQSLSDFEGKSFDQRFAFWKHEMSRCIRCHACRNACPMCVCRDHCVAMTRNPHWLSQENNVAENWMFQMIHVMHLTGRCVECGECERACPMDIPLMLLRRQMNRGVREVFDYEAGIDAQNRPPLLTFKVEEDNISEREW</sequence>
<dbReference type="STRING" id="91360.SAMN05660330_02771"/>
<feature type="domain" description="4Fe-4S ferredoxin-type" evidence="4">
    <location>
        <begin position="197"/>
        <end position="217"/>
    </location>
</feature>
<dbReference type="InterPro" id="IPR017896">
    <property type="entry name" value="4Fe4S_Fe-S-bd"/>
</dbReference>
<evidence type="ECO:0000256" key="1">
    <source>
        <dbReference type="ARBA" id="ARBA00022723"/>
    </source>
</evidence>
<keyword evidence="2" id="KW-0408">Iron</keyword>
<dbReference type="GO" id="GO:0046872">
    <property type="term" value="F:metal ion binding"/>
    <property type="evidence" value="ECO:0007669"/>
    <property type="project" value="UniProtKB-KW"/>
</dbReference>
<dbReference type="PROSITE" id="PS51379">
    <property type="entry name" value="4FE4S_FER_2"/>
    <property type="match status" value="2"/>
</dbReference>
<dbReference type="InterPro" id="IPR017900">
    <property type="entry name" value="4Fe4S_Fe_S_CS"/>
</dbReference>
<dbReference type="Proteomes" id="UP000199073">
    <property type="component" value="Unassembled WGS sequence"/>
</dbReference>
<evidence type="ECO:0000259" key="4">
    <source>
        <dbReference type="PROSITE" id="PS51379"/>
    </source>
</evidence>
<keyword evidence="3" id="KW-0411">Iron-sulfur</keyword>
<evidence type="ECO:0000256" key="2">
    <source>
        <dbReference type="ARBA" id="ARBA00023004"/>
    </source>
</evidence>
<dbReference type="RefSeq" id="WP_092223822.1">
    <property type="nucleotide sequence ID" value="NZ_FNJI01000020.1"/>
</dbReference>